<dbReference type="GO" id="GO:0046872">
    <property type="term" value="F:metal ion binding"/>
    <property type="evidence" value="ECO:0007669"/>
    <property type="project" value="UniProtKB-KW"/>
</dbReference>
<keyword evidence="6" id="KW-0408">Iron</keyword>
<evidence type="ECO:0000256" key="1">
    <source>
        <dbReference type="ARBA" id="ARBA00022448"/>
    </source>
</evidence>
<dbReference type="Gene3D" id="3.30.70.20">
    <property type="match status" value="1"/>
</dbReference>
<keyword evidence="1" id="KW-0813">Transport</keyword>
<dbReference type="RefSeq" id="WP_084573573.1">
    <property type="nucleotide sequence ID" value="NZ_CP155572.1"/>
</dbReference>
<evidence type="ECO:0000256" key="4">
    <source>
        <dbReference type="ARBA" id="ARBA00022737"/>
    </source>
</evidence>
<evidence type="ECO:0000259" key="8">
    <source>
        <dbReference type="PROSITE" id="PS51379"/>
    </source>
</evidence>
<dbReference type="PROSITE" id="PS00198">
    <property type="entry name" value="4FE4S_FER_1"/>
    <property type="match status" value="1"/>
</dbReference>
<dbReference type="AlphaFoldDB" id="A0A1W1Y6B7"/>
<keyword evidence="7" id="KW-0411">Iron-sulfur</keyword>
<organism evidence="9 10">
    <name type="scientific">Sporomusa malonica</name>
    <dbReference type="NCBI Taxonomy" id="112901"/>
    <lineage>
        <taxon>Bacteria</taxon>
        <taxon>Bacillati</taxon>
        <taxon>Bacillota</taxon>
        <taxon>Negativicutes</taxon>
        <taxon>Selenomonadales</taxon>
        <taxon>Sporomusaceae</taxon>
        <taxon>Sporomusa</taxon>
    </lineage>
</organism>
<evidence type="ECO:0000313" key="9">
    <source>
        <dbReference type="EMBL" id="SMC31706.1"/>
    </source>
</evidence>
<dbReference type="GO" id="GO:0051539">
    <property type="term" value="F:4 iron, 4 sulfur cluster binding"/>
    <property type="evidence" value="ECO:0007669"/>
    <property type="project" value="UniProtKB-KW"/>
</dbReference>
<dbReference type="InterPro" id="IPR017896">
    <property type="entry name" value="4Fe4S_Fe-S-bd"/>
</dbReference>
<evidence type="ECO:0000256" key="2">
    <source>
        <dbReference type="ARBA" id="ARBA00022485"/>
    </source>
</evidence>
<dbReference type="PANTHER" id="PTHR43687:SF6">
    <property type="entry name" value="L-ASPARTATE SEMIALDEHYDE SULFURTRANSFERASE IRON-SULFUR SUBUNIT"/>
    <property type="match status" value="1"/>
</dbReference>
<dbReference type="Pfam" id="PF13187">
    <property type="entry name" value="Fer4_9"/>
    <property type="match status" value="1"/>
</dbReference>
<evidence type="ECO:0000256" key="7">
    <source>
        <dbReference type="ARBA" id="ARBA00023014"/>
    </source>
</evidence>
<name>A0A1W1Y6B7_9FIRM</name>
<evidence type="ECO:0000256" key="5">
    <source>
        <dbReference type="ARBA" id="ARBA00022982"/>
    </source>
</evidence>
<feature type="domain" description="4Fe-4S ferredoxin-type" evidence="8">
    <location>
        <begin position="31"/>
        <end position="61"/>
    </location>
</feature>
<dbReference type="InterPro" id="IPR050572">
    <property type="entry name" value="Fe-S_Ferredoxin"/>
</dbReference>
<dbReference type="InterPro" id="IPR017900">
    <property type="entry name" value="4Fe4S_Fe_S_CS"/>
</dbReference>
<dbReference type="OrthoDB" id="9807879at2"/>
<keyword evidence="4" id="KW-0677">Repeat</keyword>
<protein>
    <submittedName>
        <fullName evidence="9">Adenylylsulfate reductase subunit B</fullName>
    </submittedName>
</protein>
<keyword evidence="10" id="KW-1185">Reference proteome</keyword>
<gene>
    <name evidence="9" type="ORF">SAMN04488500_10133</name>
</gene>
<dbReference type="PANTHER" id="PTHR43687">
    <property type="entry name" value="ADENYLYLSULFATE REDUCTASE, BETA SUBUNIT"/>
    <property type="match status" value="1"/>
</dbReference>
<sequence length="104" mass="11360">MSIRIDSHKCIGCGKCREVCPGSLLLATDSGQTDISEPKDCWGCTSCLKECNYNAIQYYLGADMGGRGSTLYTRQEGQLMHWVVTAPNGSEKTITIDTKQANAY</sequence>
<evidence type="ECO:0000256" key="6">
    <source>
        <dbReference type="ARBA" id="ARBA00023004"/>
    </source>
</evidence>
<keyword evidence="3" id="KW-0479">Metal-binding</keyword>
<dbReference type="Proteomes" id="UP000192738">
    <property type="component" value="Unassembled WGS sequence"/>
</dbReference>
<proteinExistence type="predicted"/>
<dbReference type="SUPFAM" id="SSF54862">
    <property type="entry name" value="4Fe-4S ferredoxins"/>
    <property type="match status" value="1"/>
</dbReference>
<dbReference type="EMBL" id="FWXI01000001">
    <property type="protein sequence ID" value="SMC31706.1"/>
    <property type="molecule type" value="Genomic_DNA"/>
</dbReference>
<evidence type="ECO:0000256" key="3">
    <source>
        <dbReference type="ARBA" id="ARBA00022723"/>
    </source>
</evidence>
<dbReference type="PROSITE" id="PS51379">
    <property type="entry name" value="4FE4S_FER_2"/>
    <property type="match status" value="2"/>
</dbReference>
<dbReference type="STRING" id="112901.SAMN04488500_10133"/>
<reference evidence="9 10" key="1">
    <citation type="submission" date="2017-04" db="EMBL/GenBank/DDBJ databases">
        <authorList>
            <person name="Afonso C.L."/>
            <person name="Miller P.J."/>
            <person name="Scott M.A."/>
            <person name="Spackman E."/>
            <person name="Goraichik I."/>
            <person name="Dimitrov K.M."/>
            <person name="Suarez D.L."/>
            <person name="Swayne D.E."/>
        </authorList>
    </citation>
    <scope>NUCLEOTIDE SEQUENCE [LARGE SCALE GENOMIC DNA]</scope>
    <source>
        <strain evidence="9 10">DSM 5090</strain>
    </source>
</reference>
<evidence type="ECO:0000313" key="10">
    <source>
        <dbReference type="Proteomes" id="UP000192738"/>
    </source>
</evidence>
<keyword evidence="2" id="KW-0004">4Fe-4S</keyword>
<keyword evidence="5" id="KW-0249">Electron transport</keyword>
<feature type="domain" description="4Fe-4S ferredoxin-type" evidence="8">
    <location>
        <begin position="1"/>
        <end position="30"/>
    </location>
</feature>
<accession>A0A1W1Y6B7</accession>